<comment type="subcellular location">
    <subcellularLocation>
        <location evidence="1">Membrane</location>
    </subcellularLocation>
</comment>
<dbReference type="FunFam" id="3.40.50.1000:FF:000039">
    <property type="entry name" value="Phosphoglycolate phosphatase"/>
    <property type="match status" value="1"/>
</dbReference>
<keyword evidence="5 9" id="KW-0472">Membrane</keyword>
<dbReference type="SUPFAM" id="SSF56784">
    <property type="entry name" value="HAD-like"/>
    <property type="match status" value="1"/>
</dbReference>
<sequence>MAESVIFSVAPYHIVSYGTLLGASIFHSFINGPVMYKSIDRPSFSAAQQNLFPIYFGLQTALPVALALTFPGSTLAGVPSSVGGLLDVSSRWDSLVPIATMFVTSVVNLTVLLPATVKTMKERRGQCKRDGKEWDAPGPHSEKMKELNKRFGMLHGISSLINLVTVLSACLTGDKAAIDSFINSFDVSEPSLLLLPRALTQPPDIPLRLRRRVEKSRQQYAQKLDGLGIPSNADDVFGSSYSAAVYIARILKLPAEKNKVFVIGEAGVEAELAAEGVPFIGGSDEAFRRDVTPADFGGIADGSLLDSHVGVVLCGLDFHINYLKLAHALHYLRRGALFLATNLDSTLPMHHDLFIGAGSVLAPLVNATGQRPLPLGKPSQAMMDAIEGKFRLDRSRTCMIGDRLDTDIKFGIDGKLGGTLHVQTGVNKKEDWQKTDAIAVPSFYADKLSDLLLAK</sequence>
<accession>A0A2C5YSM3</accession>
<keyword evidence="4 9" id="KW-1133">Transmembrane helix</keyword>
<feature type="transmembrane region" description="Helical" evidence="9">
    <location>
        <begin position="12"/>
        <end position="30"/>
    </location>
</feature>
<protein>
    <recommendedName>
        <fullName evidence="8">4-nitrophenylphosphatase</fullName>
        <ecNumber evidence="7">3.1.3.41</ecNumber>
    </recommendedName>
</protein>
<dbReference type="GO" id="GO:0005737">
    <property type="term" value="C:cytoplasm"/>
    <property type="evidence" value="ECO:0007669"/>
    <property type="project" value="TreeGrafter"/>
</dbReference>
<dbReference type="Proteomes" id="UP000226431">
    <property type="component" value="Unassembled WGS sequence"/>
</dbReference>
<dbReference type="InterPro" id="IPR023214">
    <property type="entry name" value="HAD_sf"/>
</dbReference>
<keyword evidence="12" id="KW-1185">Reference proteome</keyword>
<evidence type="ECO:0000259" key="10">
    <source>
        <dbReference type="Pfam" id="PF13664"/>
    </source>
</evidence>
<evidence type="ECO:0000256" key="5">
    <source>
        <dbReference type="ARBA" id="ARBA00023136"/>
    </source>
</evidence>
<evidence type="ECO:0000256" key="8">
    <source>
        <dbReference type="ARBA" id="ARBA00069197"/>
    </source>
</evidence>
<evidence type="ECO:0000256" key="7">
    <source>
        <dbReference type="ARBA" id="ARBA00066659"/>
    </source>
</evidence>
<dbReference type="PANTHER" id="PTHR19288">
    <property type="entry name" value="4-NITROPHENYLPHOSPHATASE-RELATED"/>
    <property type="match status" value="1"/>
</dbReference>
<dbReference type="PANTHER" id="PTHR19288:SF46">
    <property type="entry name" value="HALOACID DEHALOGENASE-LIKE HYDROLASE DOMAIN-CONTAINING PROTEIN 2"/>
    <property type="match status" value="1"/>
</dbReference>
<comment type="caution">
    <text evidence="11">The sequence shown here is derived from an EMBL/GenBank/DDBJ whole genome shotgun (WGS) entry which is preliminary data.</text>
</comment>
<dbReference type="GO" id="GO:0008967">
    <property type="term" value="F:phosphoglycolate phosphatase activity"/>
    <property type="evidence" value="ECO:0007669"/>
    <property type="project" value="TreeGrafter"/>
</dbReference>
<dbReference type="EC" id="3.1.3.41" evidence="7"/>
<dbReference type="GO" id="GO:0016020">
    <property type="term" value="C:membrane"/>
    <property type="evidence" value="ECO:0007669"/>
    <property type="project" value="UniProtKB-SubCell"/>
</dbReference>
<evidence type="ECO:0000256" key="4">
    <source>
        <dbReference type="ARBA" id="ARBA00022989"/>
    </source>
</evidence>
<evidence type="ECO:0000256" key="1">
    <source>
        <dbReference type="ARBA" id="ARBA00004370"/>
    </source>
</evidence>
<feature type="transmembrane region" description="Helical" evidence="9">
    <location>
        <begin position="95"/>
        <end position="115"/>
    </location>
</feature>
<dbReference type="Gene3D" id="3.40.50.1000">
    <property type="entry name" value="HAD superfamily/HAD-like"/>
    <property type="match status" value="2"/>
</dbReference>
<dbReference type="AlphaFoldDB" id="A0A2C5YSM3"/>
<dbReference type="Pfam" id="PF13242">
    <property type="entry name" value="Hydrolase_like"/>
    <property type="match status" value="1"/>
</dbReference>
<dbReference type="STRING" id="2004952.A0A2C5YSM3"/>
<feature type="transmembrane region" description="Helical" evidence="9">
    <location>
        <begin position="151"/>
        <end position="169"/>
    </location>
</feature>
<evidence type="ECO:0000256" key="9">
    <source>
        <dbReference type="SAM" id="Phobius"/>
    </source>
</evidence>
<feature type="domain" description="TMEM205-like" evidence="10">
    <location>
        <begin position="15"/>
        <end position="124"/>
    </location>
</feature>
<dbReference type="GO" id="GO:0004035">
    <property type="term" value="F:alkaline phosphatase activity"/>
    <property type="evidence" value="ECO:0007669"/>
    <property type="project" value="TreeGrafter"/>
</dbReference>
<dbReference type="OrthoDB" id="413953at2759"/>
<dbReference type="InterPro" id="IPR006357">
    <property type="entry name" value="HAD-SF_hydro_IIA"/>
</dbReference>
<dbReference type="Pfam" id="PF13664">
    <property type="entry name" value="DUF4149"/>
    <property type="match status" value="1"/>
</dbReference>
<evidence type="ECO:0000313" key="11">
    <source>
        <dbReference type="EMBL" id="PHH72535.1"/>
    </source>
</evidence>
<dbReference type="Pfam" id="PF13344">
    <property type="entry name" value="Hydrolase_6"/>
    <property type="match status" value="1"/>
</dbReference>
<evidence type="ECO:0000256" key="6">
    <source>
        <dbReference type="ARBA" id="ARBA00050247"/>
    </source>
</evidence>
<organism evidence="11 12">
    <name type="scientific">Ophiocordyceps camponoti-rufipedis</name>
    <dbReference type="NCBI Taxonomy" id="2004952"/>
    <lineage>
        <taxon>Eukaryota</taxon>
        <taxon>Fungi</taxon>
        <taxon>Dikarya</taxon>
        <taxon>Ascomycota</taxon>
        <taxon>Pezizomycotina</taxon>
        <taxon>Sordariomycetes</taxon>
        <taxon>Hypocreomycetidae</taxon>
        <taxon>Hypocreales</taxon>
        <taxon>Ophiocordycipitaceae</taxon>
        <taxon>Ophiocordyceps</taxon>
    </lineage>
</organism>
<proteinExistence type="predicted"/>
<keyword evidence="3" id="KW-0378">Hydrolase</keyword>
<dbReference type="InterPro" id="IPR025423">
    <property type="entry name" value="TMEM205-like"/>
</dbReference>
<name>A0A2C5YSM3_9HYPO</name>
<gene>
    <name evidence="11" type="ORF">CDD80_4473</name>
</gene>
<reference evidence="11 12" key="1">
    <citation type="submission" date="2017-06" db="EMBL/GenBank/DDBJ databases">
        <title>Ant-infecting Ophiocordyceps genomes reveal a high diversity of potential behavioral manipulation genes and a possible major role for enterotoxins.</title>
        <authorList>
            <person name="De Bekker C."/>
            <person name="Evans H.C."/>
            <person name="Brachmann A."/>
            <person name="Hughes D.P."/>
        </authorList>
    </citation>
    <scope>NUCLEOTIDE SEQUENCE [LARGE SCALE GENOMIC DNA]</scope>
    <source>
        <strain evidence="11 12">Map16</strain>
    </source>
</reference>
<comment type="catalytic activity">
    <reaction evidence="6">
        <text>4-nitrophenyl phosphate + H2O = 4-nitrophenol + phosphate + H(+)</text>
        <dbReference type="Rhea" id="RHEA:21664"/>
        <dbReference type="ChEBI" id="CHEBI:15377"/>
        <dbReference type="ChEBI" id="CHEBI:15378"/>
        <dbReference type="ChEBI" id="CHEBI:43474"/>
        <dbReference type="ChEBI" id="CHEBI:57917"/>
        <dbReference type="ChEBI" id="CHEBI:61146"/>
        <dbReference type="EC" id="3.1.3.41"/>
    </reaction>
</comment>
<dbReference type="EMBL" id="NJES01000412">
    <property type="protein sequence ID" value="PHH72535.1"/>
    <property type="molecule type" value="Genomic_DNA"/>
</dbReference>
<keyword evidence="2 9" id="KW-0812">Transmembrane</keyword>
<evidence type="ECO:0000256" key="3">
    <source>
        <dbReference type="ARBA" id="ARBA00022801"/>
    </source>
</evidence>
<feature type="transmembrane region" description="Helical" evidence="9">
    <location>
        <begin position="51"/>
        <end position="75"/>
    </location>
</feature>
<dbReference type="InterPro" id="IPR036412">
    <property type="entry name" value="HAD-like_sf"/>
</dbReference>
<evidence type="ECO:0000256" key="2">
    <source>
        <dbReference type="ARBA" id="ARBA00022692"/>
    </source>
</evidence>
<evidence type="ECO:0000313" key="12">
    <source>
        <dbReference type="Proteomes" id="UP000226431"/>
    </source>
</evidence>